<evidence type="ECO:0000313" key="2">
    <source>
        <dbReference type="Proteomes" id="UP000790347"/>
    </source>
</evidence>
<keyword evidence="2" id="KW-1185">Reference proteome</keyword>
<evidence type="ECO:0000313" key="1">
    <source>
        <dbReference type="EMBL" id="KAH9506560.1"/>
    </source>
</evidence>
<gene>
    <name evidence="1" type="ORF">DERF_011285</name>
</gene>
<dbReference type="Proteomes" id="UP000790347">
    <property type="component" value="Unassembled WGS sequence"/>
</dbReference>
<name>A0A922KZ94_DERFA</name>
<reference evidence="1" key="1">
    <citation type="submission" date="2013-05" db="EMBL/GenBank/DDBJ databases">
        <authorList>
            <person name="Yim A.K.Y."/>
            <person name="Chan T.F."/>
            <person name="Ji K.M."/>
            <person name="Liu X.Y."/>
            <person name="Zhou J.W."/>
            <person name="Li R.Q."/>
            <person name="Yang K.Y."/>
            <person name="Li J."/>
            <person name="Li M."/>
            <person name="Law P.T.W."/>
            <person name="Wu Y.L."/>
            <person name="Cai Z.L."/>
            <person name="Qin H."/>
            <person name="Bao Y."/>
            <person name="Leung R.K.K."/>
            <person name="Ng P.K.S."/>
            <person name="Zou J."/>
            <person name="Zhong X.J."/>
            <person name="Ran P.X."/>
            <person name="Zhong N.S."/>
            <person name="Liu Z.G."/>
            <person name="Tsui S.K.W."/>
        </authorList>
    </citation>
    <scope>NUCLEOTIDE SEQUENCE</scope>
    <source>
        <strain evidence="1">Derf</strain>
        <tissue evidence="1">Whole organism</tissue>
    </source>
</reference>
<accession>A0A922KZ94</accession>
<protein>
    <submittedName>
        <fullName evidence="1">Uncharacterized protein</fullName>
    </submittedName>
</protein>
<proteinExistence type="predicted"/>
<reference evidence="1" key="2">
    <citation type="journal article" date="2022" name="Res Sq">
        <title>Comparative Genomics Reveals Insights into the Divergent Evolution of Astigmatic Mites and Household Pest Adaptations.</title>
        <authorList>
            <person name="Xiong Q."/>
            <person name="Wan A.T.-Y."/>
            <person name="Liu X.-Y."/>
            <person name="Fung C.S.-H."/>
            <person name="Xiao X."/>
            <person name="Malainual N."/>
            <person name="Hou J."/>
            <person name="Wang L."/>
            <person name="Wang M."/>
            <person name="Yang K."/>
            <person name="Cui Y."/>
            <person name="Leung E."/>
            <person name="Nong W."/>
            <person name="Shin S.-K."/>
            <person name="Au S."/>
            <person name="Jeong K.Y."/>
            <person name="Chew F.T."/>
            <person name="Hui J."/>
            <person name="Leung T.F."/>
            <person name="Tungtrongchitr A."/>
            <person name="Zhong N."/>
            <person name="Liu Z."/>
            <person name="Tsui S."/>
        </authorList>
    </citation>
    <scope>NUCLEOTIDE SEQUENCE</scope>
    <source>
        <strain evidence="1">Derf</strain>
        <tissue evidence="1">Whole organism</tissue>
    </source>
</reference>
<dbReference type="EMBL" id="ASGP02000005">
    <property type="protein sequence ID" value="KAH9506560.1"/>
    <property type="molecule type" value="Genomic_DNA"/>
</dbReference>
<dbReference type="AlphaFoldDB" id="A0A922KZ94"/>
<organism evidence="1 2">
    <name type="scientific">Dermatophagoides farinae</name>
    <name type="common">American house dust mite</name>
    <dbReference type="NCBI Taxonomy" id="6954"/>
    <lineage>
        <taxon>Eukaryota</taxon>
        <taxon>Metazoa</taxon>
        <taxon>Ecdysozoa</taxon>
        <taxon>Arthropoda</taxon>
        <taxon>Chelicerata</taxon>
        <taxon>Arachnida</taxon>
        <taxon>Acari</taxon>
        <taxon>Acariformes</taxon>
        <taxon>Sarcoptiformes</taxon>
        <taxon>Astigmata</taxon>
        <taxon>Psoroptidia</taxon>
        <taxon>Analgoidea</taxon>
        <taxon>Pyroglyphidae</taxon>
        <taxon>Dermatophagoidinae</taxon>
        <taxon>Dermatophagoides</taxon>
    </lineage>
</organism>
<comment type="caution">
    <text evidence="1">The sequence shown here is derived from an EMBL/GenBank/DDBJ whole genome shotgun (WGS) entry which is preliminary data.</text>
</comment>
<sequence>MEANVRPNESNESSRSKEILCPLLQIVNTIMSLNFLMDPGSPMATIFIELNTGTGINDDLSFDHDNE</sequence>